<sequence>SELLLLTGETFVQVLSRVPSQTPPVEVPPSSSAMINKSTTPVSGQAPVAKTKVKKKKNIDFNLLVQHDIKGLLEKKKSHGIIGKDGLTSDRASPAQTTPTITRISTPPVSMATDMDSTDLKSAELSVNEDNAPQQDAIMPTASIMPSLLVPLEKALPGPSLEPLLTEQPVVTRNEDLLPDIHQTSYAMTVDQEIPDVREVAGKAQDQGVQITDSELQKPSRATSPRNLPTTSDGSMLDSNLLDALSIQELTTRDINPAQMEVDMVVAPDPAIHGDSTVVPPGALSGQDSGIDPMDFVDYSNGIFGTEMLVVAKQQGMKKGHHISFQFEIPDARYQSVSNWINLSDNVASSLCFTLGCYLTADLAESAKKTDCTTFEGQLSSTRPTWPVHGGLVMNANFNGSRAEFPLSPPFRTTPENLVDVSPFLVTGKNLIELIPRRDLSQYTLVLHAHFPTKAQLQEVEVCKQKEKEWKNWLNYMSRPLKILFKTFDSGAFQQSDVS</sequence>
<organism evidence="2 3">
    <name type="scientific">Gymnopilus dilepis</name>
    <dbReference type="NCBI Taxonomy" id="231916"/>
    <lineage>
        <taxon>Eukaryota</taxon>
        <taxon>Fungi</taxon>
        <taxon>Dikarya</taxon>
        <taxon>Basidiomycota</taxon>
        <taxon>Agaricomycotina</taxon>
        <taxon>Agaricomycetes</taxon>
        <taxon>Agaricomycetidae</taxon>
        <taxon>Agaricales</taxon>
        <taxon>Agaricineae</taxon>
        <taxon>Hymenogastraceae</taxon>
        <taxon>Gymnopilus</taxon>
    </lineage>
</organism>
<gene>
    <name evidence="2" type="ORF">CVT26_002758</name>
</gene>
<accession>A0A409VC98</accession>
<proteinExistence type="predicted"/>
<feature type="region of interest" description="Disordered" evidence="1">
    <location>
        <begin position="84"/>
        <end position="106"/>
    </location>
</feature>
<dbReference type="Proteomes" id="UP000284706">
    <property type="component" value="Unassembled WGS sequence"/>
</dbReference>
<evidence type="ECO:0000256" key="1">
    <source>
        <dbReference type="SAM" id="MobiDB-lite"/>
    </source>
</evidence>
<feature type="compositionally biased region" description="Polar residues" evidence="1">
    <location>
        <begin position="29"/>
        <end position="43"/>
    </location>
</feature>
<dbReference type="STRING" id="231916.A0A409VC98"/>
<feature type="compositionally biased region" description="Polar residues" evidence="1">
    <location>
        <begin position="220"/>
        <end position="237"/>
    </location>
</feature>
<comment type="caution">
    <text evidence="2">The sequence shown here is derived from an EMBL/GenBank/DDBJ whole genome shotgun (WGS) entry which is preliminary data.</text>
</comment>
<protein>
    <submittedName>
        <fullName evidence="2">Uncharacterized protein</fullName>
    </submittedName>
</protein>
<dbReference type="OrthoDB" id="3040699at2759"/>
<feature type="non-terminal residue" evidence="2">
    <location>
        <position position="1"/>
    </location>
</feature>
<evidence type="ECO:0000313" key="3">
    <source>
        <dbReference type="Proteomes" id="UP000284706"/>
    </source>
</evidence>
<dbReference type="EMBL" id="NHYE01005664">
    <property type="protein sequence ID" value="PPQ64668.1"/>
    <property type="molecule type" value="Genomic_DNA"/>
</dbReference>
<name>A0A409VC98_9AGAR</name>
<reference evidence="2 3" key="1">
    <citation type="journal article" date="2018" name="Evol. Lett.">
        <title>Horizontal gene cluster transfer increased hallucinogenic mushroom diversity.</title>
        <authorList>
            <person name="Reynolds H.T."/>
            <person name="Vijayakumar V."/>
            <person name="Gluck-Thaler E."/>
            <person name="Korotkin H.B."/>
            <person name="Matheny P.B."/>
            <person name="Slot J.C."/>
        </authorList>
    </citation>
    <scope>NUCLEOTIDE SEQUENCE [LARGE SCALE GENOMIC DNA]</scope>
    <source>
        <strain evidence="2 3">SRW20</strain>
    </source>
</reference>
<dbReference type="InParanoid" id="A0A409VC98"/>
<dbReference type="AlphaFoldDB" id="A0A409VC98"/>
<keyword evidence="3" id="KW-1185">Reference proteome</keyword>
<feature type="region of interest" description="Disordered" evidence="1">
    <location>
        <begin position="20"/>
        <end position="49"/>
    </location>
</feature>
<feature type="compositionally biased region" description="Low complexity" evidence="1">
    <location>
        <begin position="97"/>
        <end position="106"/>
    </location>
</feature>
<evidence type="ECO:0000313" key="2">
    <source>
        <dbReference type="EMBL" id="PPQ64668.1"/>
    </source>
</evidence>
<feature type="region of interest" description="Disordered" evidence="1">
    <location>
        <begin position="202"/>
        <end position="237"/>
    </location>
</feature>